<dbReference type="InterPro" id="IPR055442">
    <property type="entry name" value="Beta-prop_EML-like_2nd"/>
</dbReference>
<dbReference type="Pfam" id="PF23414">
    <property type="entry name" value="Beta-prop_EML_2"/>
    <property type="match status" value="1"/>
</dbReference>
<comment type="subcellular location">
    <subcellularLocation>
        <location evidence="1">Cytoplasm</location>
        <location evidence="1">Cytoskeleton</location>
    </subcellularLocation>
</comment>
<dbReference type="AlphaFoldDB" id="A0A6J2YMW8"/>
<dbReference type="GO" id="GO:0035556">
    <property type="term" value="P:intracellular signal transduction"/>
    <property type="evidence" value="ECO:0007669"/>
    <property type="project" value="InterPro"/>
</dbReference>
<dbReference type="FunFam" id="3.10.20.230:FF:000018">
    <property type="entry name" value="Echinoderm microtubule-associated protein-like CG42247"/>
    <property type="match status" value="1"/>
</dbReference>
<dbReference type="SMART" id="SM00320">
    <property type="entry name" value="WD40"/>
    <property type="match status" value="9"/>
</dbReference>
<dbReference type="InterPro" id="IPR001680">
    <property type="entry name" value="WD40_rpt"/>
</dbReference>
<evidence type="ECO:0000256" key="2">
    <source>
        <dbReference type="ARBA" id="ARBA00006489"/>
    </source>
</evidence>
<feature type="repeat" description="WD" evidence="7">
    <location>
        <begin position="674"/>
        <end position="706"/>
    </location>
</feature>
<dbReference type="Pfam" id="PF03607">
    <property type="entry name" value="DCX"/>
    <property type="match status" value="1"/>
</dbReference>
<dbReference type="InterPro" id="IPR015943">
    <property type="entry name" value="WD40/YVTN_repeat-like_dom_sf"/>
</dbReference>
<dbReference type="GO" id="GO:0072686">
    <property type="term" value="C:mitotic spindle"/>
    <property type="evidence" value="ECO:0007669"/>
    <property type="project" value="TreeGrafter"/>
</dbReference>
<dbReference type="InterPro" id="IPR005108">
    <property type="entry name" value="HELP"/>
</dbReference>
<feature type="region of interest" description="Disordered" evidence="8">
    <location>
        <begin position="23"/>
        <end position="123"/>
    </location>
</feature>
<dbReference type="FunFam" id="3.10.20.230:FF:000009">
    <property type="entry name" value="Echinoderm microtubule-associated protein-like CG42247"/>
    <property type="match status" value="1"/>
</dbReference>
<dbReference type="PANTHER" id="PTHR13720:SF55">
    <property type="entry name" value="ECHINODERM MICROTUBULE-ASSOCIATED PROTEIN-LIKE CG42247"/>
    <property type="match status" value="1"/>
</dbReference>
<dbReference type="Pfam" id="PF03451">
    <property type="entry name" value="HELP"/>
    <property type="match status" value="1"/>
</dbReference>
<evidence type="ECO:0000256" key="4">
    <source>
        <dbReference type="ARBA" id="ARBA00022574"/>
    </source>
</evidence>
<dbReference type="GeneID" id="115888562"/>
<dbReference type="InterPro" id="IPR055439">
    <property type="entry name" value="Beta-prop_EML_1st"/>
</dbReference>
<keyword evidence="10" id="KW-1185">Reference proteome</keyword>
<feature type="region of interest" description="Disordered" evidence="8">
    <location>
        <begin position="364"/>
        <end position="387"/>
    </location>
</feature>
<evidence type="ECO:0000256" key="6">
    <source>
        <dbReference type="ARBA" id="ARBA00023212"/>
    </source>
</evidence>
<dbReference type="SUPFAM" id="SSF89837">
    <property type="entry name" value="Doublecortin (DC)"/>
    <property type="match status" value="2"/>
</dbReference>
<evidence type="ECO:0000256" key="5">
    <source>
        <dbReference type="ARBA" id="ARBA00022737"/>
    </source>
</evidence>
<evidence type="ECO:0000256" key="7">
    <source>
        <dbReference type="PROSITE-ProRule" id="PRU00221"/>
    </source>
</evidence>
<feature type="repeat" description="WD" evidence="7">
    <location>
        <begin position="763"/>
        <end position="794"/>
    </location>
</feature>
<dbReference type="PROSITE" id="PS50082">
    <property type="entry name" value="WD_REPEATS_2"/>
    <property type="match status" value="2"/>
</dbReference>
<feature type="domain" description="Doublecortin" evidence="9">
    <location>
        <begin position="138"/>
        <end position="220"/>
    </location>
</feature>
<dbReference type="OrthoDB" id="47802at2759"/>
<evidence type="ECO:0000313" key="10">
    <source>
        <dbReference type="Proteomes" id="UP000504635"/>
    </source>
</evidence>
<keyword evidence="3" id="KW-0963">Cytoplasm</keyword>
<dbReference type="SUPFAM" id="SSF50998">
    <property type="entry name" value="Quinoprotein alcohol dehydrogenase-like"/>
    <property type="match status" value="1"/>
</dbReference>
<dbReference type="PROSITE" id="PS50294">
    <property type="entry name" value="WD_REPEATS_REGION"/>
    <property type="match status" value="1"/>
</dbReference>
<dbReference type="InterPro" id="IPR011047">
    <property type="entry name" value="Quinoprotein_ADH-like_sf"/>
</dbReference>
<keyword evidence="5" id="KW-0677">Repeat</keyword>
<dbReference type="CTD" id="39617"/>
<dbReference type="Pfam" id="PF23409">
    <property type="entry name" value="Beta-prop_EML"/>
    <property type="match status" value="1"/>
</dbReference>
<dbReference type="Gene3D" id="2.130.10.10">
    <property type="entry name" value="YVTN repeat-like/Quinoprotein amine dehydrogenase"/>
    <property type="match status" value="2"/>
</dbReference>
<keyword evidence="4 7" id="KW-0853">WD repeat</keyword>
<evidence type="ECO:0000256" key="1">
    <source>
        <dbReference type="ARBA" id="ARBA00004245"/>
    </source>
</evidence>
<organism evidence="10 11">
    <name type="scientific">Sitophilus oryzae</name>
    <name type="common">Rice weevil</name>
    <name type="synonym">Curculio oryzae</name>
    <dbReference type="NCBI Taxonomy" id="7048"/>
    <lineage>
        <taxon>Eukaryota</taxon>
        <taxon>Metazoa</taxon>
        <taxon>Ecdysozoa</taxon>
        <taxon>Arthropoda</taxon>
        <taxon>Hexapoda</taxon>
        <taxon>Insecta</taxon>
        <taxon>Pterygota</taxon>
        <taxon>Neoptera</taxon>
        <taxon>Endopterygota</taxon>
        <taxon>Coleoptera</taxon>
        <taxon>Polyphaga</taxon>
        <taxon>Cucujiformia</taxon>
        <taxon>Curculionidae</taxon>
        <taxon>Dryophthorinae</taxon>
        <taxon>Sitophilus</taxon>
    </lineage>
</organism>
<dbReference type="InterPro" id="IPR003533">
    <property type="entry name" value="Doublecortin_dom"/>
</dbReference>
<dbReference type="PROSITE" id="PS50309">
    <property type="entry name" value="DC"/>
    <property type="match status" value="2"/>
</dbReference>
<dbReference type="SMART" id="SM00537">
    <property type="entry name" value="DCX"/>
    <property type="match status" value="2"/>
</dbReference>
<evidence type="ECO:0000256" key="3">
    <source>
        <dbReference type="ARBA" id="ARBA00022490"/>
    </source>
</evidence>
<evidence type="ECO:0000256" key="8">
    <source>
        <dbReference type="SAM" id="MobiDB-lite"/>
    </source>
</evidence>
<dbReference type="FunCoup" id="A0A6J2YMW8">
    <property type="interactions" value="25"/>
</dbReference>
<evidence type="ECO:0000313" key="11">
    <source>
        <dbReference type="RefSeq" id="XP_030764175.1"/>
    </source>
</evidence>
<evidence type="ECO:0000259" key="9">
    <source>
        <dbReference type="PROSITE" id="PS50309"/>
    </source>
</evidence>
<gene>
    <name evidence="11" type="primary">LOC115888562</name>
</gene>
<feature type="domain" description="Doublecortin" evidence="9">
    <location>
        <begin position="264"/>
        <end position="333"/>
    </location>
</feature>
<dbReference type="RefSeq" id="XP_030764175.1">
    <property type="nucleotide sequence ID" value="XM_030908315.1"/>
</dbReference>
<dbReference type="GO" id="GO:0008017">
    <property type="term" value="F:microtubule binding"/>
    <property type="evidence" value="ECO:0007669"/>
    <property type="project" value="TreeGrafter"/>
</dbReference>
<dbReference type="FunFam" id="2.130.10.10:FF:000477">
    <property type="entry name" value="Echinoderm microtubule-associated protein-like CG42247"/>
    <property type="match status" value="1"/>
</dbReference>
<proteinExistence type="inferred from homology"/>
<dbReference type="Proteomes" id="UP000504635">
    <property type="component" value="Unplaced"/>
</dbReference>
<dbReference type="GO" id="GO:0000226">
    <property type="term" value="P:microtubule cytoskeleton organization"/>
    <property type="evidence" value="ECO:0007669"/>
    <property type="project" value="TreeGrafter"/>
</dbReference>
<sequence length="1040" mass="115262">MAVAPSRAGSRMQQYDDAGLQEAVAAAAQQGEGGAATGAGEDADVPAAPDPNALSLVPAAGNGAQHNQRDVSDDEDDDHPVANGGGYWRQGAATRPSSPPMADNASDASSMQPPAPRSKSRVEMATSRYSNLGYWKARRVLFYKNGDPFFPGVEFRFKPGRDIVSLESLLDKLSLRMDLPRGARYIFSMDGDRKYRLDELEDGASYVVSSYKTFKAASYGKKNGIWYAAPGGQGWSKATSRKASIVETDVPPPGGGTIKPSSGRVIRIINNMDHTVQCRVLLNLRTSQPFEEVLEDLGQVLKMNGAKKMFTVSGQEVRSFSQLRNEFADEDTFYLGIGSVGAVAVATASPGVMLSPVRRGRSRAQQTAIVEDMSKQQRARSKSRPRALYAPESEIVRTNDYTLLEVLKEEPVRVTIKGLRRTFYPPIHHAPMDNAPPEKKMLLEWVYGYRGTDSRKNLWVLPTGELLYYVAAIAVMFDRDEETQRHYTGHTEDIQCMDLHPSREMVASGQRAGRNRKTQAHIRIWSTETLQTLYVFGMGEFEVGVAAVAFSNLNGGSYVLGVDAGRESILSVWQWQWGHLLGKVATLQEELTGAVFHPLDDNLMITHGRGHLTFWNRRKDGFFERTDIIKPPSRTLITSLQFEQDGDVITADSDGFITIYSVDADGAYFVRMEYEAHNKGVGALVMLSEGTLLSGGEKDRRIAAWDSLQNYKRITDTKLPDIFGGVRSIYPQRPGRNDGNIYVGTTKNNILEGSLQRRFNQVVFGHGRQLWGLAVHPDDEIFATAGHDKNIALWRKNKLIWTTQVSFECISLSFHPFGVALATGSTEGHLLILNSENGQIVNTIRVCGSPLSCVGFNPSGDLIAIASQNGSIYLFRVSRDGFSYKKSNKIRGSQPLMQMDWSSDSNYLQTVTADYDLSFWDVKSLSPEKSPIAMKDVKWYTHNSTVGFMVAGVWNNRYYPMTSIISTASRSAAHDLLITGDTDGYLRLFRYPCLTPKAEYNEEKVYSGTVACARFLFNDRNIVTVGGTDAALMLWQLTEE</sequence>
<reference evidence="11" key="1">
    <citation type="submission" date="2025-08" db="UniProtKB">
        <authorList>
            <consortium name="RefSeq"/>
        </authorList>
    </citation>
    <scope>IDENTIFICATION</scope>
    <source>
        <tissue evidence="11">Gonads</tissue>
    </source>
</reference>
<name>A0A6J2YMW8_SITOR</name>
<dbReference type="Gene3D" id="3.10.20.230">
    <property type="entry name" value="Doublecortin domain"/>
    <property type="match status" value="2"/>
</dbReference>
<dbReference type="InterPro" id="IPR050630">
    <property type="entry name" value="WD_repeat_EMAP"/>
</dbReference>
<dbReference type="PANTHER" id="PTHR13720">
    <property type="entry name" value="WD-40 REPEAT PROTEIN"/>
    <property type="match status" value="1"/>
</dbReference>
<dbReference type="InterPro" id="IPR036572">
    <property type="entry name" value="Doublecortin_dom_sf"/>
</dbReference>
<dbReference type="InParanoid" id="A0A6J2YMW8"/>
<keyword evidence="6" id="KW-0206">Cytoskeleton</keyword>
<comment type="similarity">
    <text evidence="2">Belongs to the WD repeat EMAP family.</text>
</comment>
<protein>
    <submittedName>
        <fullName evidence="11">Echinoderm microtubule-associated protein-like CG42247</fullName>
    </submittedName>
</protein>
<accession>A0A6J2YMW8</accession>
<dbReference type="KEGG" id="soy:115888562"/>